<evidence type="ECO:0000256" key="8">
    <source>
        <dbReference type="SAM" id="Coils"/>
    </source>
</evidence>
<dbReference type="GO" id="GO:0046982">
    <property type="term" value="F:protein heterodimerization activity"/>
    <property type="evidence" value="ECO:0007669"/>
    <property type="project" value="InterPro"/>
</dbReference>
<reference evidence="11 12" key="1">
    <citation type="submission" date="2014-09" db="EMBL/GenBank/DDBJ databases">
        <authorList>
            <person name="Ellenberger Sabrina"/>
        </authorList>
    </citation>
    <scope>NUCLEOTIDE SEQUENCE [LARGE SCALE GENOMIC DNA]</scope>
    <source>
        <strain evidence="11 12">CBS 412.66</strain>
    </source>
</reference>
<organism evidence="11 12">
    <name type="scientific">Parasitella parasitica</name>
    <dbReference type="NCBI Taxonomy" id="35722"/>
    <lineage>
        <taxon>Eukaryota</taxon>
        <taxon>Fungi</taxon>
        <taxon>Fungi incertae sedis</taxon>
        <taxon>Mucoromycota</taxon>
        <taxon>Mucoromycotina</taxon>
        <taxon>Mucoromycetes</taxon>
        <taxon>Mucorales</taxon>
        <taxon>Mucorineae</taxon>
        <taxon>Mucoraceae</taxon>
        <taxon>Parasitella</taxon>
    </lineage>
</organism>
<evidence type="ECO:0000256" key="5">
    <source>
        <dbReference type="ARBA" id="ARBA00023242"/>
    </source>
</evidence>
<proteinExistence type="inferred from homology"/>
<name>A0A0B7NDU9_9FUNG</name>
<gene>
    <name evidence="11" type="primary">PARPA_07832.1 scaffold 30874</name>
</gene>
<keyword evidence="8" id="KW-0175">Coiled coil</keyword>
<dbReference type="FunFam" id="1.10.20.10:FF:000011">
    <property type="entry name" value="Transcription initiation factor TFIID subunit 12"/>
    <property type="match status" value="1"/>
</dbReference>
<evidence type="ECO:0000256" key="4">
    <source>
        <dbReference type="ARBA" id="ARBA00023163"/>
    </source>
</evidence>
<evidence type="ECO:0000256" key="6">
    <source>
        <dbReference type="ARBA" id="ARBA00075089"/>
    </source>
</evidence>
<feature type="region of interest" description="Disordered" evidence="9">
    <location>
        <begin position="368"/>
        <end position="400"/>
    </location>
</feature>
<comment type="subcellular location">
    <subcellularLocation>
        <location evidence="1">Nucleus</location>
    </subcellularLocation>
</comment>
<dbReference type="OrthoDB" id="2193432at2759"/>
<dbReference type="SUPFAM" id="SSF47113">
    <property type="entry name" value="Histone-fold"/>
    <property type="match status" value="1"/>
</dbReference>
<protein>
    <recommendedName>
        <fullName evidence="6">TBP-associated factor 12</fullName>
    </recommendedName>
    <alternativeName>
        <fullName evidence="7">Transcription initiation factor TFIID subunit 12</fullName>
    </alternativeName>
</protein>
<comment type="similarity">
    <text evidence="2">Belongs to the TAF12 family.</text>
</comment>
<feature type="compositionally biased region" description="Low complexity" evidence="9">
    <location>
        <begin position="117"/>
        <end position="132"/>
    </location>
</feature>
<dbReference type="Gene3D" id="1.10.20.10">
    <property type="entry name" value="Histone, subunit A"/>
    <property type="match status" value="1"/>
</dbReference>
<feature type="coiled-coil region" evidence="8">
    <location>
        <begin position="25"/>
        <end position="76"/>
    </location>
</feature>
<evidence type="ECO:0000256" key="1">
    <source>
        <dbReference type="ARBA" id="ARBA00004123"/>
    </source>
</evidence>
<dbReference type="PANTHER" id="PTHR12264">
    <property type="entry name" value="TRANSCRIPTION INITIATION FACTOR TFIID SUBUNIT 12"/>
    <property type="match status" value="1"/>
</dbReference>
<accession>A0A0B7NDU9</accession>
<feature type="region of interest" description="Disordered" evidence="9">
    <location>
        <begin position="247"/>
        <end position="278"/>
    </location>
</feature>
<dbReference type="GO" id="GO:0000124">
    <property type="term" value="C:SAGA complex"/>
    <property type="evidence" value="ECO:0007669"/>
    <property type="project" value="InterPro"/>
</dbReference>
<feature type="compositionally biased region" description="Low complexity" evidence="9">
    <location>
        <begin position="145"/>
        <end position="161"/>
    </location>
</feature>
<dbReference type="CDD" id="cd07981">
    <property type="entry name" value="HFD_TAF12"/>
    <property type="match status" value="1"/>
</dbReference>
<dbReference type="AlphaFoldDB" id="A0A0B7NDU9"/>
<evidence type="ECO:0000256" key="2">
    <source>
        <dbReference type="ARBA" id="ARBA00007530"/>
    </source>
</evidence>
<dbReference type="Proteomes" id="UP000054107">
    <property type="component" value="Unassembled WGS sequence"/>
</dbReference>
<feature type="domain" description="Transcription initiation factor TFIID subunit 12" evidence="10">
    <location>
        <begin position="284"/>
        <end position="351"/>
    </location>
</feature>
<keyword evidence="3" id="KW-0805">Transcription regulation</keyword>
<evidence type="ECO:0000313" key="11">
    <source>
        <dbReference type="EMBL" id="CEP13702.1"/>
    </source>
</evidence>
<keyword evidence="4" id="KW-0804">Transcription</keyword>
<sequence>MSTNQQQQQQQQQQQNHMSQLPQMILQYQKNIEFLNNNIALLRSNIERTDISEKDKEQYKKQEQELQTKLAMLQTLISNLNPQMVAQNLQQRVLSQQMNNNNQQQINSPALTNDNISGASAPGSPASFNPQQQQQYAQFVAGNPAQQQQIRTAQQQQQQQAMNKLGLGAQQLNSGSPQGGFPSPMTASPNVKGNVPVPTTAAAQAAVAAAAAAAAVKNNGIFTFPTNNTQVPTSNIAAATPLAASTVTTPGGSATSVPVPTPAPAPKPASAPSLDNDGVHRVLTKRKIQELVSQIDPSERLEPEVEDILLEIADEFIESVTTFACQLAKHRKSDTLEVKDVQLHLERNWNIRIPGFAADDIRPLRKPTIPSSHQAKVQAVNAAKSQISSTSSKKDHSTHN</sequence>
<dbReference type="InterPro" id="IPR003228">
    <property type="entry name" value="TFIID_TAF12_dom"/>
</dbReference>
<dbReference type="GO" id="GO:0017025">
    <property type="term" value="F:TBP-class protein binding"/>
    <property type="evidence" value="ECO:0007669"/>
    <property type="project" value="TreeGrafter"/>
</dbReference>
<keyword evidence="5" id="KW-0539">Nucleus</keyword>
<dbReference type="GO" id="GO:0005669">
    <property type="term" value="C:transcription factor TFIID complex"/>
    <property type="evidence" value="ECO:0007669"/>
    <property type="project" value="InterPro"/>
</dbReference>
<dbReference type="PANTHER" id="PTHR12264:SF21">
    <property type="entry name" value="TRANSCRIPTION INITIATION FACTOR TFIID SUBUNIT 12"/>
    <property type="match status" value="1"/>
</dbReference>
<dbReference type="InterPro" id="IPR037794">
    <property type="entry name" value="TAF12"/>
</dbReference>
<dbReference type="InterPro" id="IPR009072">
    <property type="entry name" value="Histone-fold"/>
</dbReference>
<dbReference type="STRING" id="35722.A0A0B7NDU9"/>
<feature type="compositionally biased region" description="Pro residues" evidence="9">
    <location>
        <begin position="259"/>
        <end position="269"/>
    </location>
</feature>
<keyword evidence="12" id="KW-1185">Reference proteome</keyword>
<evidence type="ECO:0000313" key="12">
    <source>
        <dbReference type="Proteomes" id="UP000054107"/>
    </source>
</evidence>
<dbReference type="Pfam" id="PF03847">
    <property type="entry name" value="TFIID_20kDa"/>
    <property type="match status" value="1"/>
</dbReference>
<evidence type="ECO:0000256" key="3">
    <source>
        <dbReference type="ARBA" id="ARBA00023015"/>
    </source>
</evidence>
<evidence type="ECO:0000256" key="9">
    <source>
        <dbReference type="SAM" id="MobiDB-lite"/>
    </source>
</evidence>
<feature type="region of interest" description="Disordered" evidence="9">
    <location>
        <begin position="142"/>
        <end position="161"/>
    </location>
</feature>
<evidence type="ECO:0000256" key="7">
    <source>
        <dbReference type="ARBA" id="ARBA00093657"/>
    </source>
</evidence>
<dbReference type="GO" id="GO:0003677">
    <property type="term" value="F:DNA binding"/>
    <property type="evidence" value="ECO:0007669"/>
    <property type="project" value="TreeGrafter"/>
</dbReference>
<feature type="region of interest" description="Disordered" evidence="9">
    <location>
        <begin position="104"/>
        <end position="132"/>
    </location>
</feature>
<evidence type="ECO:0000259" key="10">
    <source>
        <dbReference type="Pfam" id="PF03847"/>
    </source>
</evidence>
<dbReference type="EMBL" id="LN730505">
    <property type="protein sequence ID" value="CEP13702.1"/>
    <property type="molecule type" value="Genomic_DNA"/>
</dbReference>
<dbReference type="GO" id="GO:0051123">
    <property type="term" value="P:RNA polymerase II preinitiation complex assembly"/>
    <property type="evidence" value="ECO:0007669"/>
    <property type="project" value="TreeGrafter"/>
</dbReference>